<protein>
    <submittedName>
        <fullName evidence="3">DUF4255 domain-containing protein</fullName>
    </submittedName>
</protein>
<feature type="compositionally biased region" description="Basic residues" evidence="1">
    <location>
        <begin position="204"/>
        <end position="229"/>
    </location>
</feature>
<dbReference type="Pfam" id="PF14065">
    <property type="entry name" value="Pvc16_N"/>
    <property type="match status" value="1"/>
</dbReference>
<evidence type="ECO:0000256" key="1">
    <source>
        <dbReference type="SAM" id="MobiDB-lite"/>
    </source>
</evidence>
<name>A0A5Q0GXF9_SACSY</name>
<feature type="compositionally biased region" description="Low complexity" evidence="1">
    <location>
        <begin position="136"/>
        <end position="145"/>
    </location>
</feature>
<gene>
    <name evidence="3" type="ORF">EKG83_15310</name>
</gene>
<evidence type="ECO:0000313" key="3">
    <source>
        <dbReference type="EMBL" id="QFZ18648.1"/>
    </source>
</evidence>
<feature type="compositionally biased region" description="Low complexity" evidence="1">
    <location>
        <begin position="276"/>
        <end position="290"/>
    </location>
</feature>
<dbReference type="InterPro" id="IPR025351">
    <property type="entry name" value="Pvc16_N"/>
</dbReference>
<dbReference type="Proteomes" id="UP000325787">
    <property type="component" value="Chromosome"/>
</dbReference>
<keyword evidence="4" id="KW-1185">Reference proteome</keyword>
<feature type="domain" description="Pvc16 N-terminal" evidence="2">
    <location>
        <begin position="317"/>
        <end position="483"/>
    </location>
</feature>
<sequence length="531" mass="56616">MFGRRLFGRRETSGGDGGTVGAGGARVPGQRGPVRRNRPGAGDPGAHRAGLLLRQPGREPEVPGRGPEGGPGQVAEGAPGDRQAARRVRQGQVQREAAGNPFERQVFAAGLPARPRGEGGRRRQADRGAQGRDRAGAQGPGRRPQFAGPKERRGEEAGGGVEGEAGRIRRLDQAVGDLDRQAQVPQRARGRDRGQRQQQTAFRGVRHGRRDRPAVRRSRGPRPLPRRLPGRPDEEVGRGRGGAEGADHRVGARGRSPGQGPAVRQAPQGRPHQGQDRGAPAALAAADQGRGPAGGPRGAVRRRGVRVGRGHLALNLVSHALRSLLVEQYRADPQVGSLVGGEGGVVCSDPSQAARDPARRLSLWLYRVSESEFLRNAPPIAEGFREQRHAPLAVDLHYLITPLTSSEENDQVLLGRTLQILYDHPVIHLSKTGADDFDEIRVALVTPDMAEMTGIWSALGNPYRLSAAYLVRMVKIASECIEPVHRVLDASAFYAAMDNSSGAPVVGPFERRGIGIGAEPAASPTSRPDSA</sequence>
<evidence type="ECO:0000259" key="2">
    <source>
        <dbReference type="Pfam" id="PF14065"/>
    </source>
</evidence>
<feature type="compositionally biased region" description="Basic and acidic residues" evidence="1">
    <location>
        <begin position="164"/>
        <end position="180"/>
    </location>
</feature>
<organism evidence="3 4">
    <name type="scientific">Saccharothrix syringae</name>
    <name type="common">Nocardiopsis syringae</name>
    <dbReference type="NCBI Taxonomy" id="103733"/>
    <lineage>
        <taxon>Bacteria</taxon>
        <taxon>Bacillati</taxon>
        <taxon>Actinomycetota</taxon>
        <taxon>Actinomycetes</taxon>
        <taxon>Pseudonocardiales</taxon>
        <taxon>Pseudonocardiaceae</taxon>
        <taxon>Saccharothrix</taxon>
    </lineage>
</organism>
<feature type="region of interest" description="Disordered" evidence="1">
    <location>
        <begin position="1"/>
        <end position="299"/>
    </location>
</feature>
<dbReference type="AlphaFoldDB" id="A0A5Q0GXF9"/>
<dbReference type="OrthoDB" id="527247at2"/>
<accession>A0A5Q0GXF9</accession>
<feature type="compositionally biased region" description="Basic and acidic residues" evidence="1">
    <location>
        <begin position="115"/>
        <end position="135"/>
    </location>
</feature>
<proteinExistence type="predicted"/>
<feature type="compositionally biased region" description="Gly residues" evidence="1">
    <location>
        <begin position="14"/>
        <end position="26"/>
    </location>
</feature>
<dbReference type="KEGG" id="ssyi:EKG83_15310"/>
<evidence type="ECO:0000313" key="4">
    <source>
        <dbReference type="Proteomes" id="UP000325787"/>
    </source>
</evidence>
<dbReference type="EMBL" id="CP034550">
    <property type="protein sequence ID" value="QFZ18648.1"/>
    <property type="molecule type" value="Genomic_DNA"/>
</dbReference>
<reference evidence="4" key="1">
    <citation type="journal article" date="2021" name="Curr. Microbiol.">
        <title>Complete genome of nocamycin-producing strain Saccharothrix syringae NRRL B-16468 reveals the biosynthetic potential for secondary metabolites.</title>
        <authorList>
            <person name="Mo X."/>
            <person name="Yang S."/>
        </authorList>
    </citation>
    <scope>NUCLEOTIDE SEQUENCE [LARGE SCALE GENOMIC DNA]</scope>
    <source>
        <strain evidence="4">ATCC 51364 / DSM 43886 / JCM 6844 / KCTC 9398 / NBRC 14523 / NRRL B-16468 / INA 2240</strain>
    </source>
</reference>